<evidence type="ECO:0000256" key="15">
    <source>
        <dbReference type="ARBA" id="ARBA00039056"/>
    </source>
</evidence>
<dbReference type="GO" id="GO:0005635">
    <property type="term" value="C:nuclear envelope"/>
    <property type="evidence" value="ECO:0007669"/>
    <property type="project" value="TreeGrafter"/>
</dbReference>
<protein>
    <recommendedName>
        <fullName evidence="18">Glutathione S-transferase 3, mitochondrial</fullName>
        <ecNumber evidence="15">4.4.1.20</ecNumber>
    </recommendedName>
    <alternativeName>
        <fullName evidence="19">Glutathione peroxidase MGST3</fullName>
    </alternativeName>
    <alternativeName>
        <fullName evidence="20">LTC4 synthase MGST3</fullName>
    </alternativeName>
</protein>
<keyword evidence="12" id="KW-0449">Lipoprotein</keyword>
<feature type="transmembrane region" description="Helical" evidence="21">
    <location>
        <begin position="91"/>
        <end position="111"/>
    </location>
</feature>
<dbReference type="InterPro" id="IPR023352">
    <property type="entry name" value="MAPEG-like_dom_sf"/>
</dbReference>
<dbReference type="FunFam" id="1.20.120.550:FF:000004">
    <property type="entry name" value="Microsomal glutathione S-transferase 3"/>
    <property type="match status" value="1"/>
</dbReference>
<keyword evidence="11" id="KW-0456">Lyase</keyword>
<keyword evidence="2" id="KW-0808">Transferase</keyword>
<keyword evidence="9 21" id="KW-0472">Membrane</keyword>
<dbReference type="InterPro" id="IPR001129">
    <property type="entry name" value="Membr-assoc_MAPEG"/>
</dbReference>
<evidence type="ECO:0000256" key="7">
    <source>
        <dbReference type="ARBA" id="ARBA00023098"/>
    </source>
</evidence>
<evidence type="ECO:0000256" key="13">
    <source>
        <dbReference type="ARBA" id="ARBA00037884"/>
    </source>
</evidence>
<keyword evidence="8" id="KW-0496">Mitochondrion</keyword>
<evidence type="ECO:0000256" key="11">
    <source>
        <dbReference type="ARBA" id="ARBA00023239"/>
    </source>
</evidence>
<keyword evidence="23" id="KW-1185">Reference proteome</keyword>
<dbReference type="OrthoDB" id="410651at2759"/>
<evidence type="ECO:0000256" key="14">
    <source>
        <dbReference type="ARBA" id="ARBA00037916"/>
    </source>
</evidence>
<evidence type="ECO:0000256" key="8">
    <source>
        <dbReference type="ARBA" id="ARBA00023128"/>
    </source>
</evidence>
<accession>A0A371DH69</accession>
<reference evidence="22 23" key="1">
    <citation type="journal article" date="2018" name="Biotechnol. Biofuels">
        <title>Integrative visual omics of the white-rot fungus Polyporus brumalis exposes the biotechnological potential of its oxidative enzymes for delignifying raw plant biomass.</title>
        <authorList>
            <person name="Miyauchi S."/>
            <person name="Rancon A."/>
            <person name="Drula E."/>
            <person name="Hage H."/>
            <person name="Chaduli D."/>
            <person name="Favel A."/>
            <person name="Grisel S."/>
            <person name="Henrissat B."/>
            <person name="Herpoel-Gimbert I."/>
            <person name="Ruiz-Duenas F.J."/>
            <person name="Chevret D."/>
            <person name="Hainaut M."/>
            <person name="Lin J."/>
            <person name="Wang M."/>
            <person name="Pangilinan J."/>
            <person name="Lipzen A."/>
            <person name="Lesage-Meessen L."/>
            <person name="Navarro D."/>
            <person name="Riley R."/>
            <person name="Grigoriev I.V."/>
            <person name="Zhou S."/>
            <person name="Raouche S."/>
            <person name="Rosso M.N."/>
        </authorList>
    </citation>
    <scope>NUCLEOTIDE SEQUENCE [LARGE SCALE GENOMIC DNA]</scope>
    <source>
        <strain evidence="22 23">BRFM 1820</strain>
    </source>
</reference>
<evidence type="ECO:0000256" key="5">
    <source>
        <dbReference type="ARBA" id="ARBA00022989"/>
    </source>
</evidence>
<dbReference type="EC" id="4.4.1.20" evidence="15"/>
<dbReference type="GO" id="GO:0005741">
    <property type="term" value="C:mitochondrial outer membrane"/>
    <property type="evidence" value="ECO:0007669"/>
    <property type="project" value="UniProtKB-SubCell"/>
</dbReference>
<dbReference type="AlphaFoldDB" id="A0A371DH69"/>
<name>A0A371DH69_9APHY</name>
<evidence type="ECO:0000256" key="19">
    <source>
        <dbReference type="ARBA" id="ARBA00075145"/>
    </source>
</evidence>
<keyword evidence="6" id="KW-0560">Oxidoreductase</keyword>
<evidence type="ECO:0000256" key="12">
    <source>
        <dbReference type="ARBA" id="ARBA00023288"/>
    </source>
</evidence>
<dbReference type="GO" id="GO:0004364">
    <property type="term" value="F:glutathione transferase activity"/>
    <property type="evidence" value="ECO:0007669"/>
    <property type="project" value="TreeGrafter"/>
</dbReference>
<comment type="pathway">
    <text evidence="13">Lipid metabolism; leukotriene C4 biosynthesis.</text>
</comment>
<keyword evidence="7" id="KW-0443">Lipid metabolism</keyword>
<evidence type="ECO:0000256" key="3">
    <source>
        <dbReference type="ARBA" id="ARBA00022692"/>
    </source>
</evidence>
<keyword evidence="10" id="KW-0564">Palmitate</keyword>
<gene>
    <name evidence="22" type="ORF">OH76DRAFT_1480959</name>
</gene>
<comment type="catalytic activity">
    <reaction evidence="16">
        <text>leukotriene C4 = leukotriene A4 + glutathione</text>
        <dbReference type="Rhea" id="RHEA:17617"/>
        <dbReference type="ChEBI" id="CHEBI:57463"/>
        <dbReference type="ChEBI" id="CHEBI:57925"/>
        <dbReference type="ChEBI" id="CHEBI:57973"/>
        <dbReference type="EC" id="4.4.1.20"/>
    </reaction>
    <physiologicalReaction direction="right-to-left" evidence="16">
        <dbReference type="Rhea" id="RHEA:17619"/>
    </physiologicalReaction>
</comment>
<evidence type="ECO:0000256" key="1">
    <source>
        <dbReference type="ARBA" id="ARBA00004374"/>
    </source>
</evidence>
<evidence type="ECO:0000256" key="4">
    <source>
        <dbReference type="ARBA" id="ARBA00022787"/>
    </source>
</evidence>
<dbReference type="GO" id="GO:0005783">
    <property type="term" value="C:endoplasmic reticulum"/>
    <property type="evidence" value="ECO:0007669"/>
    <property type="project" value="TreeGrafter"/>
</dbReference>
<organism evidence="22 23">
    <name type="scientific">Lentinus brumalis</name>
    <dbReference type="NCBI Taxonomy" id="2498619"/>
    <lineage>
        <taxon>Eukaryota</taxon>
        <taxon>Fungi</taxon>
        <taxon>Dikarya</taxon>
        <taxon>Basidiomycota</taxon>
        <taxon>Agaricomycotina</taxon>
        <taxon>Agaricomycetes</taxon>
        <taxon>Polyporales</taxon>
        <taxon>Polyporaceae</taxon>
        <taxon>Lentinus</taxon>
    </lineage>
</organism>
<evidence type="ECO:0000256" key="16">
    <source>
        <dbReference type="ARBA" id="ARBA00049298"/>
    </source>
</evidence>
<evidence type="ECO:0000256" key="20">
    <source>
        <dbReference type="ARBA" id="ARBA00076908"/>
    </source>
</evidence>
<dbReference type="SUPFAM" id="SSF161084">
    <property type="entry name" value="MAPEG domain-like"/>
    <property type="match status" value="1"/>
</dbReference>
<keyword evidence="3 21" id="KW-0812">Transmembrane</keyword>
<feature type="transmembrane region" description="Helical" evidence="21">
    <location>
        <begin position="123"/>
        <end position="149"/>
    </location>
</feature>
<evidence type="ECO:0000256" key="10">
    <source>
        <dbReference type="ARBA" id="ARBA00023139"/>
    </source>
</evidence>
<dbReference type="EMBL" id="KZ857392">
    <property type="protein sequence ID" value="RDX51864.1"/>
    <property type="molecule type" value="Genomic_DNA"/>
</dbReference>
<comment type="catalytic activity">
    <reaction evidence="17">
        <text>15-deoxy-Delta(12,14)-prostaglandin J2 + glutathione = 15-deoxy-Delta(12,14)-prostaglandin J2-S-(R)-glutathione</text>
        <dbReference type="Rhea" id="RHEA:75963"/>
        <dbReference type="ChEBI" id="CHEBI:57925"/>
        <dbReference type="ChEBI" id="CHEBI:85236"/>
        <dbReference type="ChEBI" id="CHEBI:194498"/>
    </reaction>
    <physiologicalReaction direction="left-to-right" evidence="17">
        <dbReference type="Rhea" id="RHEA:75964"/>
    </physiologicalReaction>
</comment>
<dbReference type="Proteomes" id="UP000256964">
    <property type="component" value="Unassembled WGS sequence"/>
</dbReference>
<keyword evidence="4" id="KW-1000">Mitochondrion outer membrane</keyword>
<sequence length="152" mass="16048">MSSTLIVLPKEFAYPVATAVSSFYLLLWQTIKVSRARRAAKVDYPQVYADKAEAAVNKAAFVFNCTQRAHQNTLEVLPVVLTGTLISGLKYPIAAAALSGAWVLARVVYTIGYSTGDPKKRNMFGAGAVGGLGLVGLIGLSTASVVSLLKAL</sequence>
<dbReference type="PANTHER" id="PTHR10250:SF26">
    <property type="entry name" value="GLUTATHIONE S-TRANSFERASE 3, MITOCHONDRIAL"/>
    <property type="match status" value="1"/>
</dbReference>
<dbReference type="InterPro" id="IPR050997">
    <property type="entry name" value="MAPEG"/>
</dbReference>
<dbReference type="GO" id="GO:0006629">
    <property type="term" value="P:lipid metabolic process"/>
    <property type="evidence" value="ECO:0007669"/>
    <property type="project" value="UniProtKB-KW"/>
</dbReference>
<evidence type="ECO:0000256" key="17">
    <source>
        <dbReference type="ARBA" id="ARBA00051411"/>
    </source>
</evidence>
<dbReference type="GO" id="GO:0004464">
    <property type="term" value="F:leukotriene-C4 synthase activity"/>
    <property type="evidence" value="ECO:0007669"/>
    <property type="project" value="UniProtKB-EC"/>
</dbReference>
<keyword evidence="5 21" id="KW-1133">Transmembrane helix</keyword>
<dbReference type="STRING" id="139420.A0A371DH69"/>
<comment type="pathway">
    <text evidence="14">Lipid metabolism; arachidonate metabolism.</text>
</comment>
<evidence type="ECO:0000313" key="23">
    <source>
        <dbReference type="Proteomes" id="UP000256964"/>
    </source>
</evidence>
<dbReference type="PANTHER" id="PTHR10250">
    <property type="entry name" value="MICROSOMAL GLUTATHIONE S-TRANSFERASE"/>
    <property type="match status" value="1"/>
</dbReference>
<evidence type="ECO:0000313" key="22">
    <source>
        <dbReference type="EMBL" id="RDX51864.1"/>
    </source>
</evidence>
<evidence type="ECO:0000256" key="18">
    <source>
        <dbReference type="ARBA" id="ARBA00069748"/>
    </source>
</evidence>
<evidence type="ECO:0000256" key="2">
    <source>
        <dbReference type="ARBA" id="ARBA00022679"/>
    </source>
</evidence>
<proteinExistence type="predicted"/>
<evidence type="ECO:0000256" key="9">
    <source>
        <dbReference type="ARBA" id="ARBA00023136"/>
    </source>
</evidence>
<dbReference type="GO" id="GO:0004602">
    <property type="term" value="F:glutathione peroxidase activity"/>
    <property type="evidence" value="ECO:0007669"/>
    <property type="project" value="TreeGrafter"/>
</dbReference>
<evidence type="ECO:0000256" key="6">
    <source>
        <dbReference type="ARBA" id="ARBA00023002"/>
    </source>
</evidence>
<dbReference type="Gene3D" id="1.20.120.550">
    <property type="entry name" value="Membrane associated eicosanoid/glutathione metabolism-like domain"/>
    <property type="match status" value="1"/>
</dbReference>
<dbReference type="Pfam" id="PF01124">
    <property type="entry name" value="MAPEG"/>
    <property type="match status" value="1"/>
</dbReference>
<feature type="transmembrane region" description="Helical" evidence="21">
    <location>
        <begin position="12"/>
        <end position="31"/>
    </location>
</feature>
<evidence type="ECO:0000256" key="21">
    <source>
        <dbReference type="SAM" id="Phobius"/>
    </source>
</evidence>
<comment type="subcellular location">
    <subcellularLocation>
        <location evidence="1">Mitochondrion outer membrane</location>
        <topology evidence="1">Multi-pass membrane protein</topology>
    </subcellularLocation>
</comment>